<gene>
    <name evidence="3" type="ORF">UBRO2_03967</name>
    <name evidence="2" type="ORF">UBRO_20226</name>
</gene>
<organism evidence="2 4">
    <name type="scientific">Ustilago bromivora</name>
    <dbReference type="NCBI Taxonomy" id="307758"/>
    <lineage>
        <taxon>Eukaryota</taxon>
        <taxon>Fungi</taxon>
        <taxon>Dikarya</taxon>
        <taxon>Basidiomycota</taxon>
        <taxon>Ustilaginomycotina</taxon>
        <taxon>Ustilaginomycetes</taxon>
        <taxon>Ustilaginales</taxon>
        <taxon>Ustilaginaceae</taxon>
        <taxon>Ustilago</taxon>
    </lineage>
</organism>
<feature type="compositionally biased region" description="Low complexity" evidence="1">
    <location>
        <begin position="175"/>
        <end position="199"/>
    </location>
</feature>
<reference evidence="3" key="3">
    <citation type="submission" date="2018-08" db="EMBL/GenBank/DDBJ databases">
        <authorList>
            <person name="Guldener U."/>
        </authorList>
    </citation>
    <scope>NUCLEOTIDE SEQUENCE</scope>
    <source>
        <strain evidence="3">UB2</strain>
    </source>
</reference>
<name>A0A1K0HCJ4_9BASI</name>
<reference evidence="2" key="2">
    <citation type="submission" date="2016-04" db="EMBL/GenBank/DDBJ databases">
        <authorList>
            <person name="Evans L.H."/>
            <person name="Alamgir A."/>
            <person name="Owens N."/>
            <person name="Weber N.D."/>
            <person name="Virtaneva K."/>
            <person name="Barbian K."/>
            <person name="Babar A."/>
            <person name="Rosenke K."/>
        </authorList>
    </citation>
    <scope>NUCLEOTIDE SEQUENCE</scope>
    <source>
        <strain evidence="2">UB2112</strain>
    </source>
</reference>
<reference evidence="4" key="1">
    <citation type="submission" date="2016-04" db="EMBL/GenBank/DDBJ databases">
        <authorList>
            <person name="Guldener U."/>
            <person name="Guldener U."/>
        </authorList>
    </citation>
    <scope>NUCLEOTIDE SEQUENCE [LARGE SCALE GENOMIC DNA]</scope>
    <source>
        <strain evidence="4">UB2112</strain>
    </source>
</reference>
<evidence type="ECO:0000256" key="1">
    <source>
        <dbReference type="SAM" id="MobiDB-lite"/>
    </source>
</evidence>
<feature type="region of interest" description="Disordered" evidence="1">
    <location>
        <begin position="142"/>
        <end position="224"/>
    </location>
</feature>
<feature type="region of interest" description="Disordered" evidence="1">
    <location>
        <begin position="1"/>
        <end position="121"/>
    </location>
</feature>
<dbReference type="EMBL" id="ULHB01000083">
    <property type="protein sequence ID" value="SYW80753.1"/>
    <property type="molecule type" value="Genomic_DNA"/>
</dbReference>
<feature type="compositionally biased region" description="Polar residues" evidence="1">
    <location>
        <begin position="100"/>
        <end position="118"/>
    </location>
</feature>
<evidence type="ECO:0000313" key="5">
    <source>
        <dbReference type="Proteomes" id="UP000658997"/>
    </source>
</evidence>
<dbReference type="Proteomes" id="UP000179920">
    <property type="component" value="Chromosome XXI"/>
</dbReference>
<feature type="compositionally biased region" description="Polar residues" evidence="1">
    <location>
        <begin position="38"/>
        <end position="62"/>
    </location>
</feature>
<dbReference type="EMBL" id="LT558137">
    <property type="protein sequence ID" value="SAM86123.1"/>
    <property type="molecule type" value="Genomic_DNA"/>
</dbReference>
<dbReference type="Proteomes" id="UP000658997">
    <property type="component" value="Unassembled WGS sequence"/>
</dbReference>
<keyword evidence="5" id="KW-1185">Reference proteome</keyword>
<proteinExistence type="predicted"/>
<evidence type="ECO:0000313" key="2">
    <source>
        <dbReference type="EMBL" id="SAM86123.1"/>
    </source>
</evidence>
<feature type="compositionally biased region" description="Low complexity" evidence="1">
    <location>
        <begin position="207"/>
        <end position="224"/>
    </location>
</feature>
<evidence type="ECO:0000313" key="4">
    <source>
        <dbReference type="Proteomes" id="UP000179920"/>
    </source>
</evidence>
<accession>A0A1K0HCJ4</accession>
<sequence length="224" mass="24429">MNGEERADYFTQGRRRYGGRDSGSGDTEASAMPMGTPTGYSTEQGSSQFTRAMPQSQGQRSANFAPGMSPSVLSPGTGYGHNAIYAAGGAHQQQEQHQQRMNAQEMQRQAQASMSGMQGVSPVEQMQGMQLRVTTPYDGCSYGEPMMQGAPGQPRMEAASAIYHHQPLQQGGSYAFAQTPSQTQSQQAQYRSHQTTSPQYPSPQHPSPQQQHQYGQQRPYSGQQ</sequence>
<dbReference type="AlphaFoldDB" id="A0A1K0HCJ4"/>
<feature type="compositionally biased region" description="Low complexity" evidence="1">
    <location>
        <begin position="86"/>
        <end position="96"/>
    </location>
</feature>
<evidence type="ECO:0000313" key="3">
    <source>
        <dbReference type="EMBL" id="SYW80753.1"/>
    </source>
</evidence>
<protein>
    <submittedName>
        <fullName evidence="2">Uncharacterized protein</fullName>
    </submittedName>
</protein>